<keyword evidence="3" id="KW-1185">Reference proteome</keyword>
<evidence type="ECO:0000259" key="1">
    <source>
        <dbReference type="SMART" id="SM00974"/>
    </source>
</evidence>
<accession>A0A841K8E6</accession>
<gene>
    <name evidence="2" type="ORF">HNQ73_000752</name>
</gene>
<comment type="caution">
    <text evidence="2">The sequence shown here is derived from an EMBL/GenBank/DDBJ whole genome shotgun (WGS) entry which is preliminary data.</text>
</comment>
<dbReference type="RefSeq" id="WP_183332419.1">
    <property type="nucleotide sequence ID" value="NZ_BMHX01000002.1"/>
</dbReference>
<dbReference type="Proteomes" id="UP000588017">
    <property type="component" value="Unassembled WGS sequence"/>
</dbReference>
<dbReference type="AlphaFoldDB" id="A0A841K8E6"/>
<feature type="domain" description="Bacteriophage T5 Orf172 DNA-binding" evidence="1">
    <location>
        <begin position="9"/>
        <end position="84"/>
    </location>
</feature>
<reference evidence="2 3" key="1">
    <citation type="submission" date="2020-08" db="EMBL/GenBank/DDBJ databases">
        <title>Genomic Encyclopedia of Type Strains, Phase IV (KMG-IV): sequencing the most valuable type-strain genomes for metagenomic binning, comparative biology and taxonomic classification.</title>
        <authorList>
            <person name="Goeker M."/>
        </authorList>
    </citation>
    <scope>NUCLEOTIDE SEQUENCE [LARGE SCALE GENOMIC DNA]</scope>
    <source>
        <strain evidence="2 3">DSM 101465</strain>
    </source>
</reference>
<proteinExistence type="predicted"/>
<dbReference type="SMART" id="SM00974">
    <property type="entry name" value="T5orf172"/>
    <property type="match status" value="1"/>
</dbReference>
<dbReference type="EMBL" id="JACHEH010000002">
    <property type="protein sequence ID" value="MBB6167134.1"/>
    <property type="molecule type" value="Genomic_DNA"/>
</dbReference>
<dbReference type="Pfam" id="PF13455">
    <property type="entry name" value="MUG113"/>
    <property type="match status" value="1"/>
</dbReference>
<protein>
    <recommendedName>
        <fullName evidence="1">Bacteriophage T5 Orf172 DNA-binding domain-containing protein</fullName>
    </recommendedName>
</protein>
<organism evidence="2 3">
    <name type="scientific">Chelatococcus composti</name>
    <dbReference type="NCBI Taxonomy" id="1743235"/>
    <lineage>
        <taxon>Bacteria</taxon>
        <taxon>Pseudomonadati</taxon>
        <taxon>Pseudomonadota</taxon>
        <taxon>Alphaproteobacteria</taxon>
        <taxon>Hyphomicrobiales</taxon>
        <taxon>Chelatococcaceae</taxon>
        <taxon>Chelatococcus</taxon>
    </lineage>
</organism>
<sequence>MKSYIYVISATGSRVKIGYSHRPQDRLCNLRSSSPVDLHLEFVVAVRKARDIEQMIHRDLDHCRTHGEWFEISVEAAIAAVEARAGKGRRLDPNDRGQLSREAHEERLAELDAYWERLHGPGKRFPTTFPRDKQKRRSIADRAFADWKNQQRAELTPGDYSPWEEGPARTFSLSCACGHSGEITSPPERLWRRSLRCSSCGGRIELQPEALFSHLPGRKAPPCASSASTAGCVARKG</sequence>
<evidence type="ECO:0000313" key="2">
    <source>
        <dbReference type="EMBL" id="MBB6167134.1"/>
    </source>
</evidence>
<dbReference type="InterPro" id="IPR018306">
    <property type="entry name" value="Phage_T5_Orf172_DNA-bd"/>
</dbReference>
<evidence type="ECO:0000313" key="3">
    <source>
        <dbReference type="Proteomes" id="UP000588017"/>
    </source>
</evidence>
<name>A0A841K8E6_9HYPH</name>